<keyword evidence="5 9" id="KW-0812">Transmembrane</keyword>
<comment type="similarity">
    <text evidence="8">Belongs to the TsuA/YedE (TC 9.B.102) family.</text>
</comment>
<evidence type="ECO:0000256" key="4">
    <source>
        <dbReference type="ARBA" id="ARBA00022519"/>
    </source>
</evidence>
<keyword evidence="2" id="KW-0813">Transport</keyword>
<dbReference type="GO" id="GO:0005886">
    <property type="term" value="C:plasma membrane"/>
    <property type="evidence" value="ECO:0007669"/>
    <property type="project" value="UniProtKB-SubCell"/>
</dbReference>
<dbReference type="OrthoDB" id="9814020at2"/>
<evidence type="ECO:0000313" key="10">
    <source>
        <dbReference type="EMBL" id="KWT65236.1"/>
    </source>
</evidence>
<dbReference type="PANTHER" id="PTHR30574:SF1">
    <property type="entry name" value="SULPHUR TRANSPORT DOMAIN-CONTAINING PROTEIN"/>
    <property type="match status" value="1"/>
</dbReference>
<evidence type="ECO:0000256" key="6">
    <source>
        <dbReference type="ARBA" id="ARBA00022989"/>
    </source>
</evidence>
<feature type="transmembrane region" description="Helical" evidence="9">
    <location>
        <begin position="53"/>
        <end position="72"/>
    </location>
</feature>
<keyword evidence="4" id="KW-0997">Cell inner membrane</keyword>
<feature type="transmembrane region" description="Helical" evidence="9">
    <location>
        <begin position="12"/>
        <end position="32"/>
    </location>
</feature>
<evidence type="ECO:0000256" key="3">
    <source>
        <dbReference type="ARBA" id="ARBA00022475"/>
    </source>
</evidence>
<evidence type="ECO:0000256" key="5">
    <source>
        <dbReference type="ARBA" id="ARBA00022692"/>
    </source>
</evidence>
<organism evidence="10 11">
    <name type="scientific">Hyphomicrobium sulfonivorans</name>
    <dbReference type="NCBI Taxonomy" id="121290"/>
    <lineage>
        <taxon>Bacteria</taxon>
        <taxon>Pseudomonadati</taxon>
        <taxon>Pseudomonadota</taxon>
        <taxon>Alphaproteobacteria</taxon>
        <taxon>Hyphomicrobiales</taxon>
        <taxon>Hyphomicrobiaceae</taxon>
        <taxon>Hyphomicrobium</taxon>
    </lineage>
</organism>
<evidence type="ECO:0000313" key="11">
    <source>
        <dbReference type="Proteomes" id="UP000059074"/>
    </source>
</evidence>
<dbReference type="EMBL" id="LMTR01000082">
    <property type="protein sequence ID" value="KWT65236.1"/>
    <property type="molecule type" value="Genomic_DNA"/>
</dbReference>
<dbReference type="PATRIC" id="fig|121290.4.peg.586"/>
<dbReference type="InterPro" id="IPR007272">
    <property type="entry name" value="Sulf_transp_TsuA/YedE"/>
</dbReference>
<comment type="subcellular location">
    <subcellularLocation>
        <location evidence="1">Cell inner membrane</location>
        <topology evidence="1">Multi-pass membrane protein</topology>
    </subcellularLocation>
</comment>
<feature type="transmembrane region" description="Helical" evidence="9">
    <location>
        <begin position="78"/>
        <end position="101"/>
    </location>
</feature>
<dbReference type="AlphaFoldDB" id="A0A109BAJ1"/>
<dbReference type="PANTHER" id="PTHR30574">
    <property type="entry name" value="INNER MEMBRANE PROTEIN YEDE"/>
    <property type="match status" value="1"/>
</dbReference>
<evidence type="ECO:0000256" key="1">
    <source>
        <dbReference type="ARBA" id="ARBA00004429"/>
    </source>
</evidence>
<accession>A0A109BAJ1</accession>
<dbReference type="Proteomes" id="UP000059074">
    <property type="component" value="Unassembled WGS sequence"/>
</dbReference>
<reference evidence="10 11" key="1">
    <citation type="submission" date="2015-10" db="EMBL/GenBank/DDBJ databases">
        <title>Transcriptomic analysis of a linuron degrading triple-species bacterial consortium.</title>
        <authorList>
            <person name="Albers P."/>
        </authorList>
    </citation>
    <scope>NUCLEOTIDE SEQUENCE [LARGE SCALE GENOMIC DNA]</scope>
    <source>
        <strain evidence="10 11">WDL6</strain>
    </source>
</reference>
<evidence type="ECO:0000256" key="2">
    <source>
        <dbReference type="ARBA" id="ARBA00022448"/>
    </source>
</evidence>
<gene>
    <name evidence="10" type="ORF">APY04_2985</name>
</gene>
<evidence type="ECO:0000256" key="8">
    <source>
        <dbReference type="ARBA" id="ARBA00035655"/>
    </source>
</evidence>
<evidence type="ECO:0000256" key="9">
    <source>
        <dbReference type="SAM" id="Phobius"/>
    </source>
</evidence>
<keyword evidence="7 9" id="KW-0472">Membrane</keyword>
<name>A0A109BAJ1_HYPSL</name>
<dbReference type="STRING" id="121290.APY04_2985"/>
<dbReference type="RefSeq" id="WP_068463903.1">
    <property type="nucleotide sequence ID" value="NZ_LMTR01000082.1"/>
</dbReference>
<protein>
    <submittedName>
        <fullName evidence="10">Putative transmembrane protein</fullName>
    </submittedName>
</protein>
<sequence length="146" mass="14487">MDQILAANSALAATIGGVLIGLSAVLLMATTGRVAGISGFVSRLLPPYADDAFIARIAFIAGLVATPPIYSFATGHGIGISVSSRVPLLIVAGLLVGFGAVRGGGCTSGHGVCGIARLSPRSIVATLVFMATAVATVFIARHVIGG</sequence>
<comment type="caution">
    <text evidence="10">The sequence shown here is derived from an EMBL/GenBank/DDBJ whole genome shotgun (WGS) entry which is preliminary data.</text>
</comment>
<feature type="transmembrane region" description="Helical" evidence="9">
    <location>
        <begin position="122"/>
        <end position="144"/>
    </location>
</feature>
<proteinExistence type="inferred from homology"/>
<keyword evidence="11" id="KW-1185">Reference proteome</keyword>
<keyword evidence="3" id="KW-1003">Cell membrane</keyword>
<dbReference type="Pfam" id="PF04143">
    <property type="entry name" value="Sulf_transp"/>
    <property type="match status" value="1"/>
</dbReference>
<keyword evidence="6 9" id="KW-1133">Transmembrane helix</keyword>
<evidence type="ECO:0000256" key="7">
    <source>
        <dbReference type="ARBA" id="ARBA00023136"/>
    </source>
</evidence>